<organism evidence="6 7">
    <name type="scientific">Rotaria magnacalcarata</name>
    <dbReference type="NCBI Taxonomy" id="392030"/>
    <lineage>
        <taxon>Eukaryota</taxon>
        <taxon>Metazoa</taxon>
        <taxon>Spiralia</taxon>
        <taxon>Gnathifera</taxon>
        <taxon>Rotifera</taxon>
        <taxon>Eurotatoria</taxon>
        <taxon>Bdelloidea</taxon>
        <taxon>Philodinida</taxon>
        <taxon>Philodinidae</taxon>
        <taxon>Rotaria</taxon>
    </lineage>
</organism>
<evidence type="ECO:0000256" key="4">
    <source>
        <dbReference type="PROSITE-ProRule" id="PRU00076"/>
    </source>
</evidence>
<feature type="disulfide bond" evidence="4">
    <location>
        <begin position="62"/>
        <end position="71"/>
    </location>
</feature>
<feature type="non-terminal residue" evidence="6">
    <location>
        <position position="1"/>
    </location>
</feature>
<evidence type="ECO:0000259" key="5">
    <source>
        <dbReference type="PROSITE" id="PS50026"/>
    </source>
</evidence>
<evidence type="ECO:0000313" key="7">
    <source>
        <dbReference type="Proteomes" id="UP000663866"/>
    </source>
</evidence>
<keyword evidence="1 4" id="KW-0245">EGF-like domain</keyword>
<name>A0A820W9X0_9BILA</name>
<feature type="domain" description="EGF-like" evidence="5">
    <location>
        <begin position="74"/>
        <end position="111"/>
    </location>
</feature>
<dbReference type="PROSITE" id="PS50026">
    <property type="entry name" value="EGF_3"/>
    <property type="match status" value="3"/>
</dbReference>
<evidence type="ECO:0000256" key="1">
    <source>
        <dbReference type="ARBA" id="ARBA00022536"/>
    </source>
</evidence>
<dbReference type="Pfam" id="PF12661">
    <property type="entry name" value="hEGF"/>
    <property type="match status" value="2"/>
</dbReference>
<gene>
    <name evidence="6" type="ORF">OVN521_LOCUS41477</name>
</gene>
<comment type="caution">
    <text evidence="6">The sequence shown here is derived from an EMBL/GenBank/DDBJ whole genome shotgun (WGS) entry which is preliminary data.</text>
</comment>
<comment type="caution">
    <text evidence="4">Lacks conserved residue(s) required for the propagation of feature annotation.</text>
</comment>
<dbReference type="SMART" id="SM00181">
    <property type="entry name" value="EGF"/>
    <property type="match status" value="3"/>
</dbReference>
<dbReference type="SMART" id="SM00274">
    <property type="entry name" value="FOLN"/>
    <property type="match status" value="2"/>
</dbReference>
<dbReference type="InterPro" id="IPR051022">
    <property type="entry name" value="Notch_Cell-Fate_Det"/>
</dbReference>
<feature type="disulfide bond" evidence="4">
    <location>
        <begin position="23"/>
        <end position="32"/>
    </location>
</feature>
<dbReference type="EMBL" id="CAJOBG010055234">
    <property type="protein sequence ID" value="CAF4513975.1"/>
    <property type="molecule type" value="Genomic_DNA"/>
</dbReference>
<dbReference type="InterPro" id="IPR013032">
    <property type="entry name" value="EGF-like_CS"/>
</dbReference>
<dbReference type="AlphaFoldDB" id="A0A820W9X0"/>
<accession>A0A820W9X0</accession>
<evidence type="ECO:0000256" key="3">
    <source>
        <dbReference type="ARBA" id="ARBA00023157"/>
    </source>
</evidence>
<dbReference type="PROSITE" id="PS00022">
    <property type="entry name" value="EGF_1"/>
    <property type="match status" value="3"/>
</dbReference>
<dbReference type="PANTHER" id="PTHR24049">
    <property type="entry name" value="CRUMBS FAMILY MEMBER"/>
    <property type="match status" value="1"/>
</dbReference>
<protein>
    <recommendedName>
        <fullName evidence="5">EGF-like domain-containing protein</fullName>
    </recommendedName>
</protein>
<sequence length="121" mass="13125">ACARVSCNYGSCVNEGASYRCDCQRGYEGSACDQQIDPCLNFVCYNGGLCLVQNTNQPMCQCAQGYRGPNCYESDDVCDNVNCNYGQCSVNQHDGTAYCICLPGYAGAMCLDEVRVDLISE</sequence>
<keyword evidence="3 4" id="KW-1015">Disulfide bond</keyword>
<proteinExistence type="predicted"/>
<dbReference type="PROSITE" id="PS01186">
    <property type="entry name" value="EGF_2"/>
    <property type="match status" value="3"/>
</dbReference>
<dbReference type="InterPro" id="IPR003645">
    <property type="entry name" value="Fol_N"/>
</dbReference>
<dbReference type="InterPro" id="IPR000742">
    <property type="entry name" value="EGF"/>
</dbReference>
<feature type="domain" description="EGF-like" evidence="5">
    <location>
        <begin position="35"/>
        <end position="72"/>
    </location>
</feature>
<dbReference type="Gene3D" id="2.10.25.10">
    <property type="entry name" value="Laminin"/>
    <property type="match status" value="2"/>
</dbReference>
<dbReference type="InterPro" id="IPR000152">
    <property type="entry name" value="EGF-type_Asp/Asn_hydroxyl_site"/>
</dbReference>
<feature type="domain" description="EGF-like" evidence="5">
    <location>
        <begin position="3"/>
        <end position="33"/>
    </location>
</feature>
<keyword evidence="7" id="KW-1185">Reference proteome</keyword>
<reference evidence="6" key="1">
    <citation type="submission" date="2021-02" db="EMBL/GenBank/DDBJ databases">
        <authorList>
            <person name="Nowell W R."/>
        </authorList>
    </citation>
    <scope>NUCLEOTIDE SEQUENCE</scope>
</reference>
<dbReference type="InterPro" id="IPR009030">
    <property type="entry name" value="Growth_fac_rcpt_cys_sf"/>
</dbReference>
<keyword evidence="2" id="KW-0677">Repeat</keyword>
<evidence type="ECO:0000256" key="2">
    <source>
        <dbReference type="ARBA" id="ARBA00022737"/>
    </source>
</evidence>
<dbReference type="Proteomes" id="UP000663866">
    <property type="component" value="Unassembled WGS sequence"/>
</dbReference>
<feature type="disulfide bond" evidence="4">
    <location>
        <begin position="78"/>
        <end position="88"/>
    </location>
</feature>
<dbReference type="PROSITE" id="PS00010">
    <property type="entry name" value="ASX_HYDROXYL"/>
    <property type="match status" value="1"/>
</dbReference>
<feature type="disulfide bond" evidence="4">
    <location>
        <begin position="101"/>
        <end position="110"/>
    </location>
</feature>
<dbReference type="SUPFAM" id="SSF57184">
    <property type="entry name" value="Growth factor receptor domain"/>
    <property type="match status" value="1"/>
</dbReference>
<evidence type="ECO:0000313" key="6">
    <source>
        <dbReference type="EMBL" id="CAF4513975.1"/>
    </source>
</evidence>